<evidence type="ECO:0000313" key="4">
    <source>
        <dbReference type="EMBL" id="CAK0793895.1"/>
    </source>
</evidence>
<dbReference type="Gene3D" id="3.60.10.10">
    <property type="entry name" value="Endonuclease/exonuclease/phosphatase"/>
    <property type="match status" value="1"/>
</dbReference>
<keyword evidence="1" id="KW-0175">Coiled coil</keyword>
<evidence type="ECO:0000256" key="1">
    <source>
        <dbReference type="SAM" id="Coils"/>
    </source>
</evidence>
<evidence type="ECO:0000313" key="5">
    <source>
        <dbReference type="Proteomes" id="UP001189429"/>
    </source>
</evidence>
<dbReference type="SUPFAM" id="SSF56219">
    <property type="entry name" value="DNase I-like"/>
    <property type="match status" value="1"/>
</dbReference>
<reference evidence="4" key="1">
    <citation type="submission" date="2023-10" db="EMBL/GenBank/DDBJ databases">
        <authorList>
            <person name="Chen Y."/>
            <person name="Shah S."/>
            <person name="Dougan E. K."/>
            <person name="Thang M."/>
            <person name="Chan C."/>
        </authorList>
    </citation>
    <scope>NUCLEOTIDE SEQUENCE [LARGE SCALE GENOMIC DNA]</scope>
</reference>
<dbReference type="Proteomes" id="UP001189429">
    <property type="component" value="Unassembled WGS sequence"/>
</dbReference>
<sequence length="1464" mass="162795">MPRWRRAFGGAAARCGLVALGLLEDLGRCGGSEAQAPGDLLSCDWDAGWASFRRRLEENARLGFPLDEELALGAQELLHEHQDALNPDPEAAYGASPGMGLRPPPFCLYGAVSALWVVARSGHPDREHLLGVAQFLLGSTIRGTLDFMEGSGWPLSSVDVLANLQRPAERFRLPAELRVEISHRNLVQDQYPRWLPDKCDTLYRYEGLTCDTVQDDITELFRRRIPHSAVSKEPIEFMNSFAEEFAAVAGDRLIGVDVFLCTVPYLCLLVADLHTPVLGYFGHPLLFLVPASARESFWSRFVAMAASDSFGLAVSDPFLQMQYEYQVGAPRLPAIRTHALYTEAVHFPVRDGEVLVMDRPHESVLMCMIQHLLPAATDANPEELDWPLGDGRLRAAGSQSYPYRFVTRSLTDKRFSTFAGFRAVVLWAYDMDLITFYEFYSMNMPLFMPSHLPKYVFQQGHMQYDGRWAGRRAEAGVPPMWPPDAETSPFNETSIDAVRLIAGFTDYFRFPDVQRFESIPDLLSRLPGTDFNGVVQSMARFNRDSLVESAGAWRRLLRKASGWDAELLPTSTLAFHQAKFQKLWDKRKQAALWPVALAARPHSFGATMAPTRKENKVASQPSVSAKQQSLAAKVKELEALLTKLREHPPGHGPAATGTTGASPPWAAAPGDADTVKRNRTKMLDQLLRVTTDPADADTVAKWREERAKLDAELFQDRPIEHQARSLAPRLSAARSRQATIQATRDEQQKKIDELTRGLADTDSKLQEATAEVLRLEQQTRTAMSRVQPPEGTQPPSLADLLPSFAVSVEQLGKVATGLGLGADMVKELQAMADTVSKLQNLPQESDTPDIVREKFKRFQQSYLDTVAKKCHDLGWDYGARIISPTGPLFGVGGGSSDPDRGSAYVGCARSWVLGVYGVTEGYSAYAYAVGPWQHALLTDLTFGERRQRAPTVFGRHAPLTALAHGESRNLKLVRVQAQFRLGEFQARALDAGWHGLWAPSPSTGDSATSNFGGVAVLVPTYIMVPAPPDDGHIIYPGRAVCAQINWGVAGGIIVASVYLVTPIDISGENIEVLWALAQRVAAWNSRGLDWILGGDWNADIDALNVRNWVETMAAIHYVPDQHTCITDEGKSTIGYFVVCANLASRIKGKPEVQYDSKVVPPPHFPVELQLMGEDRPTWCRVPVEPRPFAVVPPVGCARYPYPWHMIQSEFQQVSSVDDLSSLWDSVLRGVGYELAGRCDCVGAKAMQYIGREGPPQFKWQLLSWQPPRRRTYKEPSVLAWATARRWAQRLVAEKKRLVRYIERLKLCAAICAITPLQCTEVVVAFNEVAAFYGRVARSEQYVSPVLREVSNLARAAKAFTADAGDLGMVLKPPKSGCIPGSQKVWGQLKRHLGTLKIPYRAHMRNLGHELTGPRVLRRTEKRRLVQFRERKHRFRMLKSAWRMAEQLLELVTAPFVSCDIVLLS</sequence>
<comment type="caution">
    <text evidence="4">The sequence shown here is derived from an EMBL/GenBank/DDBJ whole genome shotgun (WGS) entry which is preliminary data.</text>
</comment>
<feature type="signal peptide" evidence="3">
    <location>
        <begin position="1"/>
        <end position="31"/>
    </location>
</feature>
<feature type="compositionally biased region" description="Low complexity" evidence="2">
    <location>
        <begin position="652"/>
        <end position="670"/>
    </location>
</feature>
<feature type="chain" id="PRO_5046059146" evidence="3">
    <location>
        <begin position="32"/>
        <end position="1464"/>
    </location>
</feature>
<keyword evidence="5" id="KW-1185">Reference proteome</keyword>
<organism evidence="4 5">
    <name type="scientific">Prorocentrum cordatum</name>
    <dbReference type="NCBI Taxonomy" id="2364126"/>
    <lineage>
        <taxon>Eukaryota</taxon>
        <taxon>Sar</taxon>
        <taxon>Alveolata</taxon>
        <taxon>Dinophyceae</taxon>
        <taxon>Prorocentrales</taxon>
        <taxon>Prorocentraceae</taxon>
        <taxon>Prorocentrum</taxon>
    </lineage>
</organism>
<name>A0ABN9PLI1_9DINO</name>
<evidence type="ECO:0000256" key="2">
    <source>
        <dbReference type="SAM" id="MobiDB-lite"/>
    </source>
</evidence>
<keyword evidence="3" id="KW-0732">Signal</keyword>
<proteinExistence type="predicted"/>
<feature type="region of interest" description="Disordered" evidence="2">
    <location>
        <begin position="645"/>
        <end position="672"/>
    </location>
</feature>
<feature type="coiled-coil region" evidence="1">
    <location>
        <begin position="744"/>
        <end position="785"/>
    </location>
</feature>
<dbReference type="EMBL" id="CAUYUJ010001047">
    <property type="protein sequence ID" value="CAK0793895.1"/>
    <property type="molecule type" value="Genomic_DNA"/>
</dbReference>
<dbReference type="InterPro" id="IPR036691">
    <property type="entry name" value="Endo/exonu/phosph_ase_sf"/>
</dbReference>
<accession>A0ABN9PLI1</accession>
<protein>
    <submittedName>
        <fullName evidence="4">Uncharacterized protein</fullName>
    </submittedName>
</protein>
<gene>
    <name evidence="4" type="ORF">PCOR1329_LOCUS4043</name>
</gene>
<evidence type="ECO:0000256" key="3">
    <source>
        <dbReference type="SAM" id="SignalP"/>
    </source>
</evidence>